<protein>
    <recommendedName>
        <fullName evidence="5">Lipoprotein</fullName>
    </recommendedName>
</protein>
<evidence type="ECO:0000313" key="3">
    <source>
        <dbReference type="EMBL" id="MFD0726242.1"/>
    </source>
</evidence>
<gene>
    <name evidence="3" type="ORF">ACFQ0E_11625</name>
</gene>
<dbReference type="PROSITE" id="PS51257">
    <property type="entry name" value="PROKAR_LIPOPROTEIN"/>
    <property type="match status" value="1"/>
</dbReference>
<reference evidence="4" key="1">
    <citation type="journal article" date="2019" name="Int. J. Syst. Evol. Microbiol.">
        <title>The Global Catalogue of Microorganisms (GCM) 10K type strain sequencing project: providing services to taxonomists for standard genome sequencing and annotation.</title>
        <authorList>
            <consortium name="The Broad Institute Genomics Platform"/>
            <consortium name="The Broad Institute Genome Sequencing Center for Infectious Disease"/>
            <person name="Wu L."/>
            <person name="Ma J."/>
        </authorList>
    </citation>
    <scope>NUCLEOTIDE SEQUENCE [LARGE SCALE GENOMIC DNA]</scope>
    <source>
        <strain evidence="4">CCUG 55585</strain>
    </source>
</reference>
<dbReference type="EMBL" id="JBHTIF010000001">
    <property type="protein sequence ID" value="MFD0726242.1"/>
    <property type="molecule type" value="Genomic_DNA"/>
</dbReference>
<proteinExistence type="predicted"/>
<comment type="caution">
    <text evidence="3">The sequence shown here is derived from an EMBL/GenBank/DDBJ whole genome shotgun (WGS) entry which is preliminary data.</text>
</comment>
<accession>A0ABW2YCF7</accession>
<sequence length="198" mass="21002">MQSPPRSLGLWAPLALALLSACTSPPGLSQPPAPEGELSAFLPPGTSLRLAERGDIDGDGDQDAVIVLDAGDGAARQPRTLLLLRRDADGRLQRAIESPRAISCRRCGGMIGDPLQGIRIAPGAITLRFEGGSREMWSSEFEFTPVPGGEWRLTDVTHRGSDRADGGKSTERTLSREEIGEVSLASFDASEFPADALP</sequence>
<feature type="signal peptide" evidence="2">
    <location>
        <begin position="1"/>
        <end position="29"/>
    </location>
</feature>
<evidence type="ECO:0008006" key="5">
    <source>
        <dbReference type="Google" id="ProtNLM"/>
    </source>
</evidence>
<evidence type="ECO:0000256" key="2">
    <source>
        <dbReference type="SAM" id="SignalP"/>
    </source>
</evidence>
<evidence type="ECO:0000313" key="4">
    <source>
        <dbReference type="Proteomes" id="UP001597110"/>
    </source>
</evidence>
<keyword evidence="2" id="KW-0732">Signal</keyword>
<feature type="region of interest" description="Disordered" evidence="1">
    <location>
        <begin position="154"/>
        <end position="177"/>
    </location>
</feature>
<feature type="chain" id="PRO_5046243259" description="Lipoprotein" evidence="2">
    <location>
        <begin position="30"/>
        <end position="198"/>
    </location>
</feature>
<keyword evidence="4" id="KW-1185">Reference proteome</keyword>
<dbReference type="Proteomes" id="UP001597110">
    <property type="component" value="Unassembled WGS sequence"/>
</dbReference>
<name>A0ABW2YCF7_9GAMM</name>
<dbReference type="RefSeq" id="WP_386823811.1">
    <property type="nucleotide sequence ID" value="NZ_JBHTIF010000001.1"/>
</dbReference>
<evidence type="ECO:0000256" key="1">
    <source>
        <dbReference type="SAM" id="MobiDB-lite"/>
    </source>
</evidence>
<organism evidence="3 4">
    <name type="scientific">Lysobacter brunescens</name>
    <dbReference type="NCBI Taxonomy" id="262323"/>
    <lineage>
        <taxon>Bacteria</taxon>
        <taxon>Pseudomonadati</taxon>
        <taxon>Pseudomonadota</taxon>
        <taxon>Gammaproteobacteria</taxon>
        <taxon>Lysobacterales</taxon>
        <taxon>Lysobacteraceae</taxon>
        <taxon>Lysobacter</taxon>
    </lineage>
</organism>